<evidence type="ECO:0000256" key="1">
    <source>
        <dbReference type="SAM" id="Phobius"/>
    </source>
</evidence>
<evidence type="ECO:0008006" key="4">
    <source>
        <dbReference type="Google" id="ProtNLM"/>
    </source>
</evidence>
<dbReference type="SUPFAM" id="SSF52833">
    <property type="entry name" value="Thioredoxin-like"/>
    <property type="match status" value="1"/>
</dbReference>
<protein>
    <recommendedName>
        <fullName evidence="4">Thioredoxin-like fold domain-containing protein</fullName>
    </recommendedName>
</protein>
<reference evidence="2 3" key="1">
    <citation type="journal article" date="2016" name="Nat. Commun.">
        <title>Thousands of microbial genomes shed light on interconnected biogeochemical processes in an aquifer system.</title>
        <authorList>
            <person name="Anantharaman K."/>
            <person name="Brown C.T."/>
            <person name="Hug L.A."/>
            <person name="Sharon I."/>
            <person name="Castelle C.J."/>
            <person name="Probst A.J."/>
            <person name="Thomas B.C."/>
            <person name="Singh A."/>
            <person name="Wilkins M.J."/>
            <person name="Karaoz U."/>
            <person name="Brodie E.L."/>
            <person name="Williams K.H."/>
            <person name="Hubbard S.S."/>
            <person name="Banfield J.F."/>
        </authorList>
    </citation>
    <scope>NUCLEOTIDE SEQUENCE [LARGE SCALE GENOMIC DNA]</scope>
</reference>
<keyword evidence="1" id="KW-0472">Membrane</keyword>
<dbReference type="Proteomes" id="UP000177803">
    <property type="component" value="Unassembled WGS sequence"/>
</dbReference>
<feature type="transmembrane region" description="Helical" evidence="1">
    <location>
        <begin position="20"/>
        <end position="42"/>
    </location>
</feature>
<keyword evidence="1" id="KW-1133">Transmembrane helix</keyword>
<comment type="caution">
    <text evidence="2">The sequence shown here is derived from an EMBL/GenBank/DDBJ whole genome shotgun (WGS) entry which is preliminary data.</text>
</comment>
<evidence type="ECO:0000313" key="2">
    <source>
        <dbReference type="EMBL" id="OGH83674.1"/>
    </source>
</evidence>
<dbReference type="EMBL" id="MFQR01000072">
    <property type="protein sequence ID" value="OGH83674.1"/>
    <property type="molecule type" value="Genomic_DNA"/>
</dbReference>
<proteinExistence type="predicted"/>
<dbReference type="Gene3D" id="3.40.30.10">
    <property type="entry name" value="Glutaredoxin"/>
    <property type="match status" value="1"/>
</dbReference>
<name>A0A1F6NIZ0_9BACT</name>
<gene>
    <name evidence="2" type="ORF">A2261_03360</name>
</gene>
<evidence type="ECO:0000313" key="3">
    <source>
        <dbReference type="Proteomes" id="UP000177803"/>
    </source>
</evidence>
<dbReference type="AlphaFoldDB" id="A0A1F6NIZ0"/>
<dbReference type="InterPro" id="IPR036249">
    <property type="entry name" value="Thioredoxin-like_sf"/>
</dbReference>
<organism evidence="2 3">
    <name type="scientific">Candidatus Magasanikbacteria bacterium RIFOXYA2_FULL_44_8</name>
    <dbReference type="NCBI Taxonomy" id="1798696"/>
    <lineage>
        <taxon>Bacteria</taxon>
        <taxon>Candidatus Magasanikiibacteriota</taxon>
    </lineage>
</organism>
<sequence>MSDEKKSFFESLDAKSALMVGMVGGLLALGTIGFVILGIMAMKGGVNCSAKSAGTLAVADQNQPATQQDIAPVPTNAPKSDKPVAEVFVMSYCPYGIQMEEAVLPVMDLLKNKADIKIKFVSYAMHGQKELEENTRQYCVQGEQSAKYLTYLNCFVGSQNADSCLATANVDKAKLQKCVDATNKKFGTMDKFNDQSTWLSGQYPLYPVHEDLNQKYGVQGSPTVVLNGVQINVGRTPEAVKQAICAAFNKAPSECSTSLGTTGAATPAGGCGN</sequence>
<accession>A0A1F6NIZ0</accession>
<keyword evidence="1" id="KW-0812">Transmembrane</keyword>